<protein>
    <submittedName>
        <fullName evidence="1">Uncharacterized protein</fullName>
    </submittedName>
</protein>
<dbReference type="AlphaFoldDB" id="A0A822ZC42"/>
<organism evidence="1 2">
    <name type="scientific">Nelumbo nucifera</name>
    <name type="common">Sacred lotus</name>
    <dbReference type="NCBI Taxonomy" id="4432"/>
    <lineage>
        <taxon>Eukaryota</taxon>
        <taxon>Viridiplantae</taxon>
        <taxon>Streptophyta</taxon>
        <taxon>Embryophyta</taxon>
        <taxon>Tracheophyta</taxon>
        <taxon>Spermatophyta</taxon>
        <taxon>Magnoliopsida</taxon>
        <taxon>Proteales</taxon>
        <taxon>Nelumbonaceae</taxon>
        <taxon>Nelumbo</taxon>
    </lineage>
</organism>
<evidence type="ECO:0000313" key="1">
    <source>
        <dbReference type="EMBL" id="DAD41045.1"/>
    </source>
</evidence>
<dbReference type="EMBL" id="DUZY01000005">
    <property type="protein sequence ID" value="DAD41045.1"/>
    <property type="molecule type" value="Genomic_DNA"/>
</dbReference>
<evidence type="ECO:0000313" key="2">
    <source>
        <dbReference type="Proteomes" id="UP000607653"/>
    </source>
</evidence>
<proteinExistence type="predicted"/>
<dbReference type="Proteomes" id="UP000607653">
    <property type="component" value="Unassembled WGS sequence"/>
</dbReference>
<sequence>MIIVIFQSMLISFWRIGDDYSFVFSSRKS</sequence>
<accession>A0A822ZC42</accession>
<gene>
    <name evidence="1" type="ORF">HUJ06_015368</name>
</gene>
<comment type="caution">
    <text evidence="1">The sequence shown here is derived from an EMBL/GenBank/DDBJ whole genome shotgun (WGS) entry which is preliminary data.</text>
</comment>
<name>A0A822ZC42_NELNU</name>
<keyword evidence="2" id="KW-1185">Reference proteome</keyword>
<reference evidence="1 2" key="1">
    <citation type="journal article" date="2020" name="Mol. Biol. Evol.">
        <title>Distinct Expression and Methylation Patterns for Genes with Different Fates following a Single Whole-Genome Duplication in Flowering Plants.</title>
        <authorList>
            <person name="Shi T."/>
            <person name="Rahmani R.S."/>
            <person name="Gugger P.F."/>
            <person name="Wang M."/>
            <person name="Li H."/>
            <person name="Zhang Y."/>
            <person name="Li Z."/>
            <person name="Wang Q."/>
            <person name="Van de Peer Y."/>
            <person name="Marchal K."/>
            <person name="Chen J."/>
        </authorList>
    </citation>
    <scope>NUCLEOTIDE SEQUENCE [LARGE SCALE GENOMIC DNA]</scope>
    <source>
        <tissue evidence="1">Leaf</tissue>
    </source>
</reference>